<dbReference type="SUPFAM" id="SSF52172">
    <property type="entry name" value="CheY-like"/>
    <property type="match status" value="1"/>
</dbReference>
<reference evidence="6 7" key="1">
    <citation type="submission" date="2019-02" db="EMBL/GenBank/DDBJ databases">
        <title>Deep-cultivation of Planctomycetes and their phenomic and genomic characterization uncovers novel biology.</title>
        <authorList>
            <person name="Wiegand S."/>
            <person name="Jogler M."/>
            <person name="Boedeker C."/>
            <person name="Pinto D."/>
            <person name="Vollmers J."/>
            <person name="Rivas-Marin E."/>
            <person name="Kohn T."/>
            <person name="Peeters S.H."/>
            <person name="Heuer A."/>
            <person name="Rast P."/>
            <person name="Oberbeckmann S."/>
            <person name="Bunk B."/>
            <person name="Jeske O."/>
            <person name="Meyerdierks A."/>
            <person name="Storesund J.E."/>
            <person name="Kallscheuer N."/>
            <person name="Luecker S."/>
            <person name="Lage O.M."/>
            <person name="Pohl T."/>
            <person name="Merkel B.J."/>
            <person name="Hornburger P."/>
            <person name="Mueller R.-W."/>
            <person name="Bruemmer F."/>
            <person name="Labrenz M."/>
            <person name="Spormann A.M."/>
            <person name="Op Den Camp H."/>
            <person name="Overmann J."/>
            <person name="Amann R."/>
            <person name="Jetten M.S.M."/>
            <person name="Mascher T."/>
            <person name="Medema M.H."/>
            <person name="Devos D.P."/>
            <person name="Kaster A.-K."/>
            <person name="Ovreas L."/>
            <person name="Rohde M."/>
            <person name="Galperin M.Y."/>
            <person name="Jogler C."/>
        </authorList>
    </citation>
    <scope>NUCLEOTIDE SEQUENCE [LARGE SCALE GENOMIC DNA]</scope>
    <source>
        <strain evidence="6 7">Mal64</strain>
    </source>
</reference>
<evidence type="ECO:0000259" key="5">
    <source>
        <dbReference type="PROSITE" id="PS50110"/>
    </source>
</evidence>
<dbReference type="PROSITE" id="PS50043">
    <property type="entry name" value="HTH_LUXR_2"/>
    <property type="match status" value="1"/>
</dbReference>
<dbReference type="GO" id="GO:0006355">
    <property type="term" value="P:regulation of DNA-templated transcription"/>
    <property type="evidence" value="ECO:0007669"/>
    <property type="project" value="InterPro"/>
</dbReference>
<dbReference type="RefSeq" id="WP_146397143.1">
    <property type="nucleotide sequence ID" value="NZ_SJPQ01000001.1"/>
</dbReference>
<dbReference type="PANTHER" id="PTHR43214">
    <property type="entry name" value="TWO-COMPONENT RESPONSE REGULATOR"/>
    <property type="match status" value="1"/>
</dbReference>
<dbReference type="GO" id="GO:0000160">
    <property type="term" value="P:phosphorelay signal transduction system"/>
    <property type="evidence" value="ECO:0007669"/>
    <property type="project" value="InterPro"/>
</dbReference>
<dbReference type="PANTHER" id="PTHR43214:SF43">
    <property type="entry name" value="TWO-COMPONENT RESPONSE REGULATOR"/>
    <property type="match status" value="1"/>
</dbReference>
<dbReference type="EMBL" id="SJPQ01000001">
    <property type="protein sequence ID" value="TWT90345.1"/>
    <property type="molecule type" value="Genomic_DNA"/>
</dbReference>
<protein>
    <submittedName>
        <fullName evidence="6">Oxygen regulatory protein NreC</fullName>
    </submittedName>
</protein>
<organism evidence="6 7">
    <name type="scientific">Pseudobythopirellula maris</name>
    <dbReference type="NCBI Taxonomy" id="2527991"/>
    <lineage>
        <taxon>Bacteria</taxon>
        <taxon>Pseudomonadati</taxon>
        <taxon>Planctomycetota</taxon>
        <taxon>Planctomycetia</taxon>
        <taxon>Pirellulales</taxon>
        <taxon>Lacipirellulaceae</taxon>
        <taxon>Pseudobythopirellula</taxon>
    </lineage>
</organism>
<evidence type="ECO:0000256" key="1">
    <source>
        <dbReference type="ARBA" id="ARBA00022553"/>
    </source>
</evidence>
<dbReference type="InterPro" id="IPR016032">
    <property type="entry name" value="Sig_transdc_resp-reg_C-effctor"/>
</dbReference>
<gene>
    <name evidence="6" type="primary">nreC_2</name>
    <name evidence="6" type="ORF">Mal64_07340</name>
</gene>
<dbReference type="CDD" id="cd06170">
    <property type="entry name" value="LuxR_C_like"/>
    <property type="match status" value="1"/>
</dbReference>
<evidence type="ECO:0000259" key="4">
    <source>
        <dbReference type="PROSITE" id="PS50043"/>
    </source>
</evidence>
<dbReference type="SMART" id="SM00421">
    <property type="entry name" value="HTH_LUXR"/>
    <property type="match status" value="1"/>
</dbReference>
<dbReference type="Proteomes" id="UP000315440">
    <property type="component" value="Unassembled WGS sequence"/>
</dbReference>
<evidence type="ECO:0000313" key="7">
    <source>
        <dbReference type="Proteomes" id="UP000315440"/>
    </source>
</evidence>
<dbReference type="PRINTS" id="PR00038">
    <property type="entry name" value="HTHLUXR"/>
</dbReference>
<dbReference type="InterPro" id="IPR058245">
    <property type="entry name" value="NreC/VraR/RcsB-like_REC"/>
</dbReference>
<dbReference type="Pfam" id="PF00072">
    <property type="entry name" value="Response_reg"/>
    <property type="match status" value="1"/>
</dbReference>
<dbReference type="PROSITE" id="PS00622">
    <property type="entry name" value="HTH_LUXR_1"/>
    <property type="match status" value="1"/>
</dbReference>
<feature type="domain" description="Response regulatory" evidence="5">
    <location>
        <begin position="13"/>
        <end position="129"/>
    </location>
</feature>
<dbReference type="AlphaFoldDB" id="A0A5C5ZTE3"/>
<dbReference type="InterPro" id="IPR000792">
    <property type="entry name" value="Tscrpt_reg_LuxR_C"/>
</dbReference>
<dbReference type="GO" id="GO:0003677">
    <property type="term" value="F:DNA binding"/>
    <property type="evidence" value="ECO:0007669"/>
    <property type="project" value="UniProtKB-KW"/>
</dbReference>
<keyword evidence="1 3" id="KW-0597">Phosphoprotein</keyword>
<dbReference type="InterPro" id="IPR011006">
    <property type="entry name" value="CheY-like_superfamily"/>
</dbReference>
<name>A0A5C5ZTE3_9BACT</name>
<evidence type="ECO:0000313" key="6">
    <source>
        <dbReference type="EMBL" id="TWT90345.1"/>
    </source>
</evidence>
<feature type="modified residue" description="4-aspartylphosphate" evidence="3">
    <location>
        <position position="64"/>
    </location>
</feature>
<dbReference type="CDD" id="cd17535">
    <property type="entry name" value="REC_NarL-like"/>
    <property type="match status" value="1"/>
</dbReference>
<sequence>MSEVISAALNAISVMIVDDHPTVREGLARRIASQSDMSVCGEAADCVAALERYAQMRPDVVIVDLALKEGSGLDLIKDLHARHHNVRAVVHSMYDESFYADRALRAGAVGYVNKEADPDVVTDAIRVVMAGRVYLSETMTRQMLGRSCGKGDPFADPVATLTDRQLQIFRMIGEGSGTRQIAEQLHLSVHTVETHRENIKRKLGIASSGELARRAVLWGHQASS</sequence>
<dbReference type="Pfam" id="PF00196">
    <property type="entry name" value="GerE"/>
    <property type="match status" value="1"/>
</dbReference>
<dbReference type="InterPro" id="IPR001789">
    <property type="entry name" value="Sig_transdc_resp-reg_receiver"/>
</dbReference>
<dbReference type="InterPro" id="IPR039420">
    <property type="entry name" value="WalR-like"/>
</dbReference>
<comment type="caution">
    <text evidence="6">The sequence shown here is derived from an EMBL/GenBank/DDBJ whole genome shotgun (WGS) entry which is preliminary data.</text>
</comment>
<dbReference type="SUPFAM" id="SSF46894">
    <property type="entry name" value="C-terminal effector domain of the bipartite response regulators"/>
    <property type="match status" value="1"/>
</dbReference>
<accession>A0A5C5ZTE3</accession>
<dbReference type="OrthoDB" id="9796655at2"/>
<evidence type="ECO:0000256" key="3">
    <source>
        <dbReference type="PROSITE-ProRule" id="PRU00169"/>
    </source>
</evidence>
<dbReference type="PROSITE" id="PS50110">
    <property type="entry name" value="RESPONSE_REGULATORY"/>
    <property type="match status" value="1"/>
</dbReference>
<proteinExistence type="predicted"/>
<dbReference type="Gene3D" id="3.40.50.2300">
    <property type="match status" value="1"/>
</dbReference>
<keyword evidence="2" id="KW-0238">DNA-binding</keyword>
<dbReference type="SMART" id="SM00448">
    <property type="entry name" value="REC"/>
    <property type="match status" value="1"/>
</dbReference>
<evidence type="ECO:0000256" key="2">
    <source>
        <dbReference type="ARBA" id="ARBA00023125"/>
    </source>
</evidence>
<keyword evidence="7" id="KW-1185">Reference proteome</keyword>
<feature type="domain" description="HTH luxR-type" evidence="4">
    <location>
        <begin position="154"/>
        <end position="219"/>
    </location>
</feature>